<accession>A0AAD8SQU8</accession>
<keyword evidence="3" id="KW-0238">DNA-binding</keyword>
<evidence type="ECO:0000313" key="8">
    <source>
        <dbReference type="EMBL" id="KAK1661668.1"/>
    </source>
</evidence>
<dbReference type="InterPro" id="IPR002912">
    <property type="entry name" value="ACT_dom"/>
</dbReference>
<evidence type="ECO:0000256" key="3">
    <source>
        <dbReference type="ARBA" id="ARBA00023125"/>
    </source>
</evidence>
<dbReference type="InterPro" id="IPR036638">
    <property type="entry name" value="HLH_DNA-bd_sf"/>
</dbReference>
<dbReference type="Gene3D" id="4.10.280.10">
    <property type="entry name" value="Helix-loop-helix DNA-binding domain"/>
    <property type="match status" value="1"/>
</dbReference>
<keyword evidence="9" id="KW-1185">Reference proteome</keyword>
<evidence type="ECO:0000256" key="4">
    <source>
        <dbReference type="ARBA" id="ARBA00023163"/>
    </source>
</evidence>
<dbReference type="AlphaFoldDB" id="A0AAD8SQU8"/>
<dbReference type="InterPro" id="IPR045847">
    <property type="entry name" value="AIG1-like"/>
</dbReference>
<dbReference type="InterPro" id="IPR011598">
    <property type="entry name" value="bHLH_dom"/>
</dbReference>
<name>A0AAD8SQU8_LOLMU</name>
<dbReference type="GO" id="GO:0003700">
    <property type="term" value="F:DNA-binding transcription factor activity"/>
    <property type="evidence" value="ECO:0007669"/>
    <property type="project" value="InterPro"/>
</dbReference>
<dbReference type="PROSITE" id="PS50888">
    <property type="entry name" value="BHLH"/>
    <property type="match status" value="1"/>
</dbReference>
<dbReference type="Proteomes" id="UP001231189">
    <property type="component" value="Unassembled WGS sequence"/>
</dbReference>
<evidence type="ECO:0000313" key="9">
    <source>
        <dbReference type="Proteomes" id="UP001231189"/>
    </source>
</evidence>
<dbReference type="Pfam" id="PF00010">
    <property type="entry name" value="HLH"/>
    <property type="match status" value="1"/>
</dbReference>
<dbReference type="SUPFAM" id="SSF47459">
    <property type="entry name" value="HLH, helix-loop-helix DNA-binding domain"/>
    <property type="match status" value="1"/>
</dbReference>
<protein>
    <submittedName>
        <fullName evidence="8">Uncharacterized protein</fullName>
    </submittedName>
</protein>
<dbReference type="GO" id="GO:0003677">
    <property type="term" value="F:DNA binding"/>
    <property type="evidence" value="ECO:0007669"/>
    <property type="project" value="UniProtKB-KW"/>
</dbReference>
<dbReference type="EMBL" id="JAUUTY010000003">
    <property type="protein sequence ID" value="KAK1661668.1"/>
    <property type="molecule type" value="Genomic_DNA"/>
</dbReference>
<organism evidence="8 9">
    <name type="scientific">Lolium multiflorum</name>
    <name type="common">Italian ryegrass</name>
    <name type="synonym">Lolium perenne subsp. multiflorum</name>
    <dbReference type="NCBI Taxonomy" id="4521"/>
    <lineage>
        <taxon>Eukaryota</taxon>
        <taxon>Viridiplantae</taxon>
        <taxon>Streptophyta</taxon>
        <taxon>Embryophyta</taxon>
        <taxon>Tracheophyta</taxon>
        <taxon>Spermatophyta</taxon>
        <taxon>Magnoliopsida</taxon>
        <taxon>Liliopsida</taxon>
        <taxon>Poales</taxon>
        <taxon>Poaceae</taxon>
        <taxon>BOP clade</taxon>
        <taxon>Pooideae</taxon>
        <taxon>Poodae</taxon>
        <taxon>Poeae</taxon>
        <taxon>Poeae Chloroplast Group 2 (Poeae type)</taxon>
        <taxon>Loliodinae</taxon>
        <taxon>Loliinae</taxon>
        <taxon>Lolium</taxon>
    </lineage>
</organism>
<gene>
    <name evidence="8" type="ORF">QYE76_049827</name>
</gene>
<evidence type="ECO:0000259" key="6">
    <source>
        <dbReference type="PROSITE" id="PS50888"/>
    </source>
</evidence>
<evidence type="ECO:0000256" key="2">
    <source>
        <dbReference type="ARBA" id="ARBA00023015"/>
    </source>
</evidence>
<dbReference type="PANTHER" id="PTHR45844">
    <property type="entry name" value="TRANSCRIPTION FACTOR BHLH30"/>
    <property type="match status" value="1"/>
</dbReference>
<evidence type="ECO:0000259" key="7">
    <source>
        <dbReference type="PROSITE" id="PS51671"/>
    </source>
</evidence>
<dbReference type="PANTHER" id="PTHR45844:SF18">
    <property type="entry name" value="TRANSCRIPTION FACTOR BHLH51"/>
    <property type="match status" value="1"/>
</dbReference>
<feature type="domain" description="BHLH" evidence="6">
    <location>
        <begin position="62"/>
        <end position="111"/>
    </location>
</feature>
<proteinExistence type="inferred from homology"/>
<evidence type="ECO:0000256" key="5">
    <source>
        <dbReference type="SAM" id="MobiDB-lite"/>
    </source>
</evidence>
<dbReference type="SMART" id="SM00353">
    <property type="entry name" value="HLH"/>
    <property type="match status" value="1"/>
</dbReference>
<feature type="domain" description="ACT" evidence="7">
    <location>
        <begin position="150"/>
        <end position="235"/>
    </location>
</feature>
<reference evidence="8" key="1">
    <citation type="submission" date="2023-07" db="EMBL/GenBank/DDBJ databases">
        <title>A chromosome-level genome assembly of Lolium multiflorum.</title>
        <authorList>
            <person name="Chen Y."/>
            <person name="Copetti D."/>
            <person name="Kolliker R."/>
            <person name="Studer B."/>
        </authorList>
    </citation>
    <scope>NUCLEOTIDE SEQUENCE</scope>
    <source>
        <strain evidence="8">02402/16</strain>
        <tissue evidence="8">Leaf</tissue>
    </source>
</reference>
<comment type="similarity">
    <text evidence="1">Belongs to the bHLH protein family.</text>
</comment>
<dbReference type="GO" id="GO:0046983">
    <property type="term" value="F:protein dimerization activity"/>
    <property type="evidence" value="ECO:0007669"/>
    <property type="project" value="InterPro"/>
</dbReference>
<dbReference type="InterPro" id="IPR045865">
    <property type="entry name" value="ACT-like_dom_sf"/>
</dbReference>
<evidence type="ECO:0000256" key="1">
    <source>
        <dbReference type="ARBA" id="ARBA00005510"/>
    </source>
</evidence>
<keyword evidence="4" id="KW-0804">Transcription</keyword>
<dbReference type="PROSITE" id="PS51671">
    <property type="entry name" value="ACT"/>
    <property type="match status" value="1"/>
</dbReference>
<dbReference type="SUPFAM" id="SSF55021">
    <property type="entry name" value="ACT-like"/>
    <property type="match status" value="1"/>
</dbReference>
<feature type="compositionally biased region" description="Basic and acidic residues" evidence="5">
    <location>
        <begin position="8"/>
        <end position="22"/>
    </location>
</feature>
<feature type="region of interest" description="Disordered" evidence="5">
    <location>
        <begin position="1"/>
        <end position="61"/>
    </location>
</feature>
<comment type="caution">
    <text evidence="8">The sequence shown here is derived from an EMBL/GenBank/DDBJ whole genome shotgun (WGS) entry which is preliminary data.</text>
</comment>
<sequence length="249" mass="27043">MMLSACLQEEKRLRPYDERDPTAHGGLVLLPRPAGSAAPPSAPPEMPLSSSTGSERSATEARALKIHSEAERRRRERINAHLAALRRMIPDTKQMDKATLLARVVDQVKHLKRRASEATQLTPPIPLDTDEVSVECYVVSDGANSGMYIKASVSCDDRPGLLAGLLRTLHGLGLRMVRAELTSLGGRVRHVFTLCREEEGCASGAGLRALKEALWQALAKIASPDMVYGNSSITSSPPLGLQSKIHRIL</sequence>
<keyword evidence="2" id="KW-0805">Transcription regulation</keyword>